<proteinExistence type="predicted"/>
<protein>
    <recommendedName>
        <fullName evidence="1">IraD/Gp25-like domain-containing protein</fullName>
    </recommendedName>
</protein>
<dbReference type="EMBL" id="CP000830">
    <property type="protein sequence ID" value="ABV94194.1"/>
    <property type="molecule type" value="Genomic_DNA"/>
</dbReference>
<dbReference type="HOGENOM" id="CLU_133204_0_0_5"/>
<dbReference type="eggNOG" id="COG3628">
    <property type="taxonomic scope" value="Bacteria"/>
</dbReference>
<organism evidence="2 3">
    <name type="scientific">Dinoroseobacter shibae (strain DSM 16493 / NCIMB 14021 / DFL 12)</name>
    <dbReference type="NCBI Taxonomy" id="398580"/>
    <lineage>
        <taxon>Bacteria</taxon>
        <taxon>Pseudomonadati</taxon>
        <taxon>Pseudomonadota</taxon>
        <taxon>Alphaproteobacteria</taxon>
        <taxon>Rhodobacterales</taxon>
        <taxon>Roseobacteraceae</taxon>
        <taxon>Dinoroseobacter</taxon>
    </lineage>
</organism>
<dbReference type="STRING" id="398580.Dshi_2460"/>
<feature type="domain" description="IraD/Gp25-like" evidence="1">
    <location>
        <begin position="40"/>
        <end position="127"/>
    </location>
</feature>
<gene>
    <name evidence="2" type="ordered locus">Dshi_2460</name>
</gene>
<dbReference type="SUPFAM" id="SSF160719">
    <property type="entry name" value="gpW/gp25-like"/>
    <property type="match status" value="1"/>
</dbReference>
<dbReference type="Pfam" id="PF04965">
    <property type="entry name" value="GPW_gp25"/>
    <property type="match status" value="1"/>
</dbReference>
<evidence type="ECO:0000313" key="2">
    <source>
        <dbReference type="EMBL" id="ABV94194.1"/>
    </source>
</evidence>
<dbReference type="InterPro" id="IPR007048">
    <property type="entry name" value="IraD/Gp25-like"/>
</dbReference>
<name>A8LSA1_DINSH</name>
<dbReference type="RefSeq" id="WP_012179125.1">
    <property type="nucleotide sequence ID" value="NC_009952.1"/>
</dbReference>
<evidence type="ECO:0000259" key="1">
    <source>
        <dbReference type="Pfam" id="PF04965"/>
    </source>
</evidence>
<evidence type="ECO:0000313" key="3">
    <source>
        <dbReference type="Proteomes" id="UP000006833"/>
    </source>
</evidence>
<reference evidence="3" key="1">
    <citation type="journal article" date="2010" name="ISME J.">
        <title>The complete genome sequence of the algal symbiont Dinoroseobacter shibae: a hitchhiker's guide to life in the sea.</title>
        <authorList>
            <person name="Wagner-Dobler I."/>
            <person name="Ballhausen B."/>
            <person name="Berger M."/>
            <person name="Brinkhoff T."/>
            <person name="Buchholz I."/>
            <person name="Bunk B."/>
            <person name="Cypionka H."/>
            <person name="Daniel R."/>
            <person name="Drepper T."/>
            <person name="Gerdts G."/>
            <person name="Hahnke S."/>
            <person name="Han C."/>
            <person name="Jahn D."/>
            <person name="Kalhoefer D."/>
            <person name="Kiss H."/>
            <person name="Klenk H.P."/>
            <person name="Kyrpides N."/>
            <person name="Liebl W."/>
            <person name="Liesegang H."/>
            <person name="Meincke L."/>
            <person name="Pati A."/>
            <person name="Petersen J."/>
            <person name="Piekarski T."/>
            <person name="Pommerenke C."/>
            <person name="Pradella S."/>
            <person name="Pukall R."/>
            <person name="Rabus R."/>
            <person name="Stackebrandt E."/>
            <person name="Thole S."/>
            <person name="Thompson L."/>
            <person name="Tielen P."/>
            <person name="Tomasch J."/>
            <person name="von Jan M."/>
            <person name="Wanphrut N."/>
            <person name="Wichels A."/>
            <person name="Zech H."/>
            <person name="Simon M."/>
        </authorList>
    </citation>
    <scope>NUCLEOTIDE SEQUENCE [LARGE SCALE GENOMIC DNA]</scope>
    <source>
        <strain evidence="3">DSM 16493 / NCIMB 14021 / DFL 12</strain>
    </source>
</reference>
<dbReference type="AlphaFoldDB" id="A8LSA1"/>
<dbReference type="OrthoDB" id="9802846at2"/>
<dbReference type="KEGG" id="dsh:Dshi_2460"/>
<sequence>MSDPAQSFLGRGWSFPPRFDVALDGQGRASGPGALTMVRDHEDIHESLRVLFSTFRGERLLQPEYGAGLAGDVDTPLNATQLGALRSRIEHAILFFEPRIKLRSVTLDTARAADGVLAIHLDYDVPAINSRSNMVYPLYIKEGTNVRMP</sequence>
<dbReference type="Gene3D" id="3.10.450.40">
    <property type="match status" value="1"/>
</dbReference>
<accession>A8LSA1</accession>
<keyword evidence="3" id="KW-1185">Reference proteome</keyword>
<dbReference type="Proteomes" id="UP000006833">
    <property type="component" value="Chromosome"/>
</dbReference>